<dbReference type="EMBL" id="BPVZ01000005">
    <property type="protein sequence ID" value="GKU92055.1"/>
    <property type="molecule type" value="Genomic_DNA"/>
</dbReference>
<organism evidence="1 2">
    <name type="scientific">Rubroshorea leprosula</name>
    <dbReference type="NCBI Taxonomy" id="152421"/>
    <lineage>
        <taxon>Eukaryota</taxon>
        <taxon>Viridiplantae</taxon>
        <taxon>Streptophyta</taxon>
        <taxon>Embryophyta</taxon>
        <taxon>Tracheophyta</taxon>
        <taxon>Spermatophyta</taxon>
        <taxon>Magnoliopsida</taxon>
        <taxon>eudicotyledons</taxon>
        <taxon>Gunneridae</taxon>
        <taxon>Pentapetalae</taxon>
        <taxon>rosids</taxon>
        <taxon>malvids</taxon>
        <taxon>Malvales</taxon>
        <taxon>Dipterocarpaceae</taxon>
        <taxon>Rubroshorea</taxon>
    </lineage>
</organism>
<dbReference type="AlphaFoldDB" id="A0AAV5HZ20"/>
<dbReference type="Proteomes" id="UP001054252">
    <property type="component" value="Unassembled WGS sequence"/>
</dbReference>
<sequence length="85" mass="10001">MKISHHILSSHMMIYYHPCPFSITEEPCMSDYSPSVIDIEKSASFLALWKATNPSHMLNCKVNEHKIKQFQHHNSSAKRFRKKNR</sequence>
<accession>A0AAV5HZ20</accession>
<protein>
    <submittedName>
        <fullName evidence="1">Uncharacterized protein</fullName>
    </submittedName>
</protein>
<proteinExistence type="predicted"/>
<evidence type="ECO:0000313" key="2">
    <source>
        <dbReference type="Proteomes" id="UP001054252"/>
    </source>
</evidence>
<evidence type="ECO:0000313" key="1">
    <source>
        <dbReference type="EMBL" id="GKU92055.1"/>
    </source>
</evidence>
<keyword evidence="2" id="KW-1185">Reference proteome</keyword>
<gene>
    <name evidence="1" type="ORF">SLEP1_g5833</name>
</gene>
<name>A0AAV5HZ20_9ROSI</name>
<comment type="caution">
    <text evidence="1">The sequence shown here is derived from an EMBL/GenBank/DDBJ whole genome shotgun (WGS) entry which is preliminary data.</text>
</comment>
<reference evidence="1 2" key="1">
    <citation type="journal article" date="2021" name="Commun. Biol.">
        <title>The genome of Shorea leprosula (Dipterocarpaceae) highlights the ecological relevance of drought in aseasonal tropical rainforests.</title>
        <authorList>
            <person name="Ng K.K.S."/>
            <person name="Kobayashi M.J."/>
            <person name="Fawcett J.A."/>
            <person name="Hatakeyama M."/>
            <person name="Paape T."/>
            <person name="Ng C.H."/>
            <person name="Ang C.C."/>
            <person name="Tnah L.H."/>
            <person name="Lee C.T."/>
            <person name="Nishiyama T."/>
            <person name="Sese J."/>
            <person name="O'Brien M.J."/>
            <person name="Copetti D."/>
            <person name="Mohd Noor M.I."/>
            <person name="Ong R.C."/>
            <person name="Putra M."/>
            <person name="Sireger I.Z."/>
            <person name="Indrioko S."/>
            <person name="Kosugi Y."/>
            <person name="Izuno A."/>
            <person name="Isagi Y."/>
            <person name="Lee S.L."/>
            <person name="Shimizu K.K."/>
        </authorList>
    </citation>
    <scope>NUCLEOTIDE SEQUENCE [LARGE SCALE GENOMIC DNA]</scope>
    <source>
        <strain evidence="1">214</strain>
    </source>
</reference>